<evidence type="ECO:0000313" key="3">
    <source>
        <dbReference type="Proteomes" id="UP000001364"/>
    </source>
</evidence>
<dbReference type="RefSeq" id="YP_002518659.1">
    <property type="nucleotide sequence ID" value="NC_011916.1"/>
</dbReference>
<protein>
    <submittedName>
        <fullName evidence="2">PadR-family transcriptional regulator</fullName>
    </submittedName>
</protein>
<dbReference type="KEGG" id="ccs:CCNA_03287"/>
<dbReference type="Pfam" id="PF03551">
    <property type="entry name" value="PadR"/>
    <property type="match status" value="1"/>
</dbReference>
<dbReference type="OrthoDB" id="7189837at2"/>
<dbReference type="RefSeq" id="WP_010921019.1">
    <property type="nucleotide sequence ID" value="NC_011916.1"/>
</dbReference>
<dbReference type="EMBL" id="CP001340">
    <property type="protein sequence ID" value="ACL96751.1"/>
    <property type="molecule type" value="Genomic_DNA"/>
</dbReference>
<feature type="domain" description="Transcription regulator PadR N-terminal" evidence="1">
    <location>
        <begin position="27"/>
        <end position="83"/>
    </location>
</feature>
<dbReference type="SUPFAM" id="SSF46785">
    <property type="entry name" value="Winged helix' DNA-binding domain"/>
    <property type="match status" value="1"/>
</dbReference>
<proteinExistence type="predicted"/>
<dbReference type="GeneID" id="7330309"/>
<dbReference type="Gene3D" id="1.10.10.10">
    <property type="entry name" value="Winged helix-like DNA-binding domain superfamily/Winged helix DNA-binding domain"/>
    <property type="match status" value="1"/>
</dbReference>
<accession>A0A0H3CCX3</accession>
<organism evidence="2 3">
    <name type="scientific">Caulobacter vibrioides (strain NA1000 / CB15N)</name>
    <name type="common">Caulobacter crescentus</name>
    <dbReference type="NCBI Taxonomy" id="565050"/>
    <lineage>
        <taxon>Bacteria</taxon>
        <taxon>Pseudomonadati</taxon>
        <taxon>Pseudomonadota</taxon>
        <taxon>Alphaproteobacteria</taxon>
        <taxon>Caulobacterales</taxon>
        <taxon>Caulobacteraceae</taxon>
        <taxon>Caulobacter</taxon>
    </lineage>
</organism>
<evidence type="ECO:0000313" key="2">
    <source>
        <dbReference type="EMBL" id="ACL96751.1"/>
    </source>
</evidence>
<keyword evidence="3" id="KW-1185">Reference proteome</keyword>
<gene>
    <name evidence="2" type="ordered locus">CCNA_03287</name>
</gene>
<evidence type="ECO:0000259" key="1">
    <source>
        <dbReference type="Pfam" id="PF03551"/>
    </source>
</evidence>
<reference evidence="2 3" key="1">
    <citation type="journal article" date="2010" name="J. Bacteriol.">
        <title>The genetic basis of laboratory adaptation in Caulobacter crescentus.</title>
        <authorList>
            <person name="Marks M.E."/>
            <person name="Castro-Rojas C.M."/>
            <person name="Teiling C."/>
            <person name="Du L."/>
            <person name="Kapatral V."/>
            <person name="Walunas T.L."/>
            <person name="Crosson S."/>
        </authorList>
    </citation>
    <scope>NUCLEOTIDE SEQUENCE [LARGE SCALE GENOMIC DNA]</scope>
    <source>
        <strain evidence="3">NA1000 / CB15N</strain>
    </source>
</reference>
<dbReference type="Proteomes" id="UP000001364">
    <property type="component" value="Chromosome"/>
</dbReference>
<dbReference type="InterPro" id="IPR036388">
    <property type="entry name" value="WH-like_DNA-bd_sf"/>
</dbReference>
<dbReference type="InterPro" id="IPR005149">
    <property type="entry name" value="Tscrpt_reg_PadR_N"/>
</dbReference>
<dbReference type="SMR" id="A0A0H3CCX3"/>
<sequence>MKRLRKPSPQAVSLFAALVLSPSEWRHGYDLSRETGLSSGTLYPLLARWKSAGFLDAEWRASAEAGRPPRQVYRLTAEGLAAARAATRARLPTTTFKEVTA</sequence>
<dbReference type="HOGENOM" id="CLU_063440_10_1_5"/>
<dbReference type="AlphaFoldDB" id="A0A0H3CCX3"/>
<dbReference type="InterPro" id="IPR036390">
    <property type="entry name" value="WH_DNA-bd_sf"/>
</dbReference>
<name>A0A0H3CCX3_CAUVN</name>